<comment type="caution">
    <text evidence="1">The sequence shown here is derived from an EMBL/GenBank/DDBJ whole genome shotgun (WGS) entry which is preliminary data.</text>
</comment>
<sequence length="466" mass="51953">MECTLSHLPTELIGTILETVSTPGDLFGIISASPDCYRVFVATPERYLFTALRSVVPTPIWAEFCATLCAASKFQIVVDEELLAADKASIILFLDRYFAASPDFASPCSKSELLAACKLHYEVSFFLKDITLKTSQEALFLSQVGILGSPSNPGSERVTASEGVEISDAEELRIYRALLRFELYCRVFRPAQRSDQVTEYSGDEQFDLFLERFEPWEVEEITCVHQHLAGIIEITLSAMNREFEAEVRRLVADSDALSPKEGTQEDAPQPESATVSKLEDISSFLDGALHNFSKEFKRHSIGAISSIISVGLSCMHDLARSSNTERFELLRRNHTEQSPFMAHALPTLSLLGALPTNPEEVQREDPAQANLGYVLYKANEHGGYLGIRRSPSNFPYRALGYVFWDSARILSAPFREAFSQVKTAELSFLSERYEGLGRKCPEENLSGVKLSRAQVKILIEKFGLSD</sequence>
<organism evidence="1 2">
    <name type="scientific">Lecanicillium saksenae</name>
    <dbReference type="NCBI Taxonomy" id="468837"/>
    <lineage>
        <taxon>Eukaryota</taxon>
        <taxon>Fungi</taxon>
        <taxon>Dikarya</taxon>
        <taxon>Ascomycota</taxon>
        <taxon>Pezizomycotina</taxon>
        <taxon>Sordariomycetes</taxon>
        <taxon>Hypocreomycetidae</taxon>
        <taxon>Hypocreales</taxon>
        <taxon>Cordycipitaceae</taxon>
        <taxon>Lecanicillium</taxon>
    </lineage>
</organism>
<dbReference type="EMBL" id="JANAKD010000190">
    <property type="protein sequence ID" value="KAJ3496441.1"/>
    <property type="molecule type" value="Genomic_DNA"/>
</dbReference>
<protein>
    <submittedName>
        <fullName evidence="1">Uncharacterized protein</fullName>
    </submittedName>
</protein>
<proteinExistence type="predicted"/>
<keyword evidence="2" id="KW-1185">Reference proteome</keyword>
<evidence type="ECO:0000313" key="1">
    <source>
        <dbReference type="EMBL" id="KAJ3496441.1"/>
    </source>
</evidence>
<gene>
    <name evidence="1" type="ORF">NLG97_g2661</name>
</gene>
<evidence type="ECO:0000313" key="2">
    <source>
        <dbReference type="Proteomes" id="UP001148737"/>
    </source>
</evidence>
<name>A0ACC1R1K0_9HYPO</name>
<dbReference type="Proteomes" id="UP001148737">
    <property type="component" value="Unassembled WGS sequence"/>
</dbReference>
<reference evidence="1" key="1">
    <citation type="submission" date="2022-07" db="EMBL/GenBank/DDBJ databases">
        <title>Genome Sequence of Lecanicillium saksenae.</title>
        <authorList>
            <person name="Buettner E."/>
        </authorList>
    </citation>
    <scope>NUCLEOTIDE SEQUENCE</scope>
    <source>
        <strain evidence="1">VT-O1</strain>
    </source>
</reference>
<accession>A0ACC1R1K0</accession>